<feature type="chain" id="PRO_5020621967" evidence="1">
    <location>
        <begin position="26"/>
        <end position="162"/>
    </location>
</feature>
<keyword evidence="1" id="KW-0732">Signal</keyword>
<dbReference type="InterPro" id="IPR007410">
    <property type="entry name" value="LpqE-like"/>
</dbReference>
<dbReference type="OrthoDB" id="9796962at2"/>
<dbReference type="InterPro" id="IPR058248">
    <property type="entry name" value="Lxx211020-like"/>
</dbReference>
<keyword evidence="3" id="KW-1185">Reference proteome</keyword>
<feature type="signal peptide" evidence="1">
    <location>
        <begin position="1"/>
        <end position="25"/>
    </location>
</feature>
<dbReference type="AlphaFoldDB" id="A0A4P7P0V4"/>
<sequence precursor="true">MRFQFNVTSTFITACLSILSFNAFANDASSIDVDNAYIREVPPGAMATGSFLTLKNNSDQEVRLVGATSNAAKKVELHTHINDNGVMKMRQIKYISIDAHQETKLQPGGLHIMFIGLQKELKEGQTIPVTLKFKDGSQKELAVPVKSVMNPMGNMNNMHHHH</sequence>
<proteinExistence type="predicted"/>
<gene>
    <name evidence="2" type="ORF">GHNINEIG_01666</name>
</gene>
<dbReference type="EMBL" id="CP032096">
    <property type="protein sequence ID" value="QBZ83606.1"/>
    <property type="molecule type" value="Genomic_DNA"/>
</dbReference>
<organism evidence="2 3">
    <name type="scientific">Hydrogenovibrio crunogenus</name>
    <dbReference type="NCBI Taxonomy" id="39765"/>
    <lineage>
        <taxon>Bacteria</taxon>
        <taxon>Pseudomonadati</taxon>
        <taxon>Pseudomonadota</taxon>
        <taxon>Gammaproteobacteria</taxon>
        <taxon>Thiotrichales</taxon>
        <taxon>Piscirickettsiaceae</taxon>
        <taxon>Hydrogenovibrio</taxon>
    </lineage>
</organism>
<dbReference type="Pfam" id="PF04314">
    <property type="entry name" value="PCuAC"/>
    <property type="match status" value="1"/>
</dbReference>
<evidence type="ECO:0000313" key="2">
    <source>
        <dbReference type="EMBL" id="QBZ83606.1"/>
    </source>
</evidence>
<dbReference type="RefSeq" id="WP_135796207.1">
    <property type="nucleotide sequence ID" value="NZ_CP032096.1"/>
</dbReference>
<evidence type="ECO:0000256" key="1">
    <source>
        <dbReference type="SAM" id="SignalP"/>
    </source>
</evidence>
<name>A0A4P7P0V4_9GAMM</name>
<evidence type="ECO:0000313" key="3">
    <source>
        <dbReference type="Proteomes" id="UP000296201"/>
    </source>
</evidence>
<dbReference type="Gene3D" id="2.60.40.1890">
    <property type="entry name" value="PCu(A)C copper chaperone"/>
    <property type="match status" value="1"/>
</dbReference>
<dbReference type="PANTHER" id="PTHR36302:SF1">
    <property type="entry name" value="COPPER CHAPERONE PCU(A)C"/>
    <property type="match status" value="1"/>
</dbReference>
<protein>
    <submittedName>
        <fullName evidence="2">Copper chaperone PCu(A)C</fullName>
    </submittedName>
</protein>
<accession>A0A4P7P0V4</accession>
<dbReference type="InterPro" id="IPR036182">
    <property type="entry name" value="PCuAC_sf"/>
</dbReference>
<dbReference type="PROSITE" id="PS51257">
    <property type="entry name" value="PROKAR_LIPOPROTEIN"/>
    <property type="match status" value="1"/>
</dbReference>
<dbReference type="PANTHER" id="PTHR36302">
    <property type="entry name" value="BLR7088 PROTEIN"/>
    <property type="match status" value="1"/>
</dbReference>
<dbReference type="SUPFAM" id="SSF110087">
    <property type="entry name" value="DR1885-like metal-binding protein"/>
    <property type="match status" value="1"/>
</dbReference>
<reference evidence="2 3" key="1">
    <citation type="submission" date="2018-08" db="EMBL/GenBank/DDBJ databases">
        <title>Horizontal acquisition of hydrogen conversion ability and other habitat adaptations in Hydrogenovibrio crunogenus strains.</title>
        <authorList>
            <person name="Gonnella G."/>
            <person name="Adam N."/>
            <person name="Perner M."/>
        </authorList>
    </citation>
    <scope>NUCLEOTIDE SEQUENCE [LARGE SCALE GENOMIC DNA]</scope>
    <source>
        <strain evidence="2 3">SP-41</strain>
    </source>
</reference>
<dbReference type="Proteomes" id="UP000296201">
    <property type="component" value="Chromosome"/>
</dbReference>